<dbReference type="Proteomes" id="UP001365128">
    <property type="component" value="Unassembled WGS sequence"/>
</dbReference>
<evidence type="ECO:0000313" key="7">
    <source>
        <dbReference type="Proteomes" id="UP001365128"/>
    </source>
</evidence>
<dbReference type="PANTHER" id="PTHR10815:SF13">
    <property type="entry name" value="METHYLATED-DNA--PROTEIN-CYSTEINE METHYLTRANSFERASE"/>
    <property type="match status" value="1"/>
</dbReference>
<comment type="similarity">
    <text evidence="1">Belongs to the MGMT family.</text>
</comment>
<dbReference type="EMBL" id="JBBPDW010000021">
    <property type="protein sequence ID" value="KAK7543156.1"/>
    <property type="molecule type" value="Genomic_DNA"/>
</dbReference>
<keyword evidence="4" id="KW-0227">DNA damage</keyword>
<dbReference type="InterPro" id="IPR036388">
    <property type="entry name" value="WH-like_DNA-bd_sf"/>
</dbReference>
<evidence type="ECO:0000256" key="3">
    <source>
        <dbReference type="ARBA" id="ARBA00015377"/>
    </source>
</evidence>
<dbReference type="NCBIfam" id="TIGR00589">
    <property type="entry name" value="ogt"/>
    <property type="match status" value="1"/>
</dbReference>
<keyword evidence="6" id="KW-0489">Methyltransferase</keyword>
<dbReference type="Pfam" id="PF01035">
    <property type="entry name" value="DNA_binding_1"/>
    <property type="match status" value="1"/>
</dbReference>
<keyword evidence="6" id="KW-0808">Transferase</keyword>
<feature type="domain" description="Methylated-DNA-[protein]-cysteine S-methyltransferase DNA binding" evidence="5">
    <location>
        <begin position="8"/>
        <end position="94"/>
    </location>
</feature>
<dbReference type="CDD" id="cd06445">
    <property type="entry name" value="ATase"/>
    <property type="match status" value="1"/>
</dbReference>
<comment type="caution">
    <text evidence="6">The sequence shown here is derived from an EMBL/GenBank/DDBJ whole genome shotgun (WGS) entry which is preliminary data.</text>
</comment>
<sequence>MSKSVSEYQTRVYTLLQQIPSGRVTTYGALAAALNSSPRAVGGALRNNPFAPEVPCHRCIASSGFVGGFKGDWENTPSGQNQSSKLKLLEEEGVRFDGEGMLLDQKLRWDAFDTGKL</sequence>
<evidence type="ECO:0000259" key="5">
    <source>
        <dbReference type="Pfam" id="PF01035"/>
    </source>
</evidence>
<accession>A0ABR1M9X9</accession>
<dbReference type="Gene3D" id="1.10.10.10">
    <property type="entry name" value="Winged helix-like DNA-binding domain superfamily/Winged helix DNA-binding domain"/>
    <property type="match status" value="1"/>
</dbReference>
<proteinExistence type="inferred from homology"/>
<dbReference type="GO" id="GO:0008168">
    <property type="term" value="F:methyltransferase activity"/>
    <property type="evidence" value="ECO:0007669"/>
    <property type="project" value="UniProtKB-KW"/>
</dbReference>
<evidence type="ECO:0000256" key="2">
    <source>
        <dbReference type="ARBA" id="ARBA00011918"/>
    </source>
</evidence>
<reference evidence="6 7" key="1">
    <citation type="submission" date="2024-04" db="EMBL/GenBank/DDBJ databases">
        <title>Phyllosticta paracitricarpa is synonymous to the EU quarantine fungus P. citricarpa based on phylogenomic analyses.</title>
        <authorList>
            <consortium name="Lawrence Berkeley National Laboratory"/>
            <person name="Van Ingen-Buijs V.A."/>
            <person name="Van Westerhoven A.C."/>
            <person name="Haridas S."/>
            <person name="Skiadas P."/>
            <person name="Martin F."/>
            <person name="Groenewald J.Z."/>
            <person name="Crous P.W."/>
            <person name="Seidl M.F."/>
        </authorList>
    </citation>
    <scope>NUCLEOTIDE SEQUENCE [LARGE SCALE GENOMIC DNA]</scope>
    <source>
        <strain evidence="6 7">CBS 122670</strain>
    </source>
</reference>
<gene>
    <name evidence="6" type="ORF">IWX46DRAFT_154979</name>
</gene>
<evidence type="ECO:0000256" key="1">
    <source>
        <dbReference type="ARBA" id="ARBA00008711"/>
    </source>
</evidence>
<dbReference type="GO" id="GO:0032259">
    <property type="term" value="P:methylation"/>
    <property type="evidence" value="ECO:0007669"/>
    <property type="project" value="UniProtKB-KW"/>
</dbReference>
<dbReference type="InterPro" id="IPR014048">
    <property type="entry name" value="MethylDNA_cys_MeTrfase_DNA-bd"/>
</dbReference>
<dbReference type="PANTHER" id="PTHR10815">
    <property type="entry name" value="METHYLATED-DNA--PROTEIN-CYSTEINE METHYLTRANSFERASE"/>
    <property type="match status" value="1"/>
</dbReference>
<dbReference type="EC" id="2.1.1.63" evidence="2"/>
<name>A0ABR1M9X9_9PEZI</name>
<dbReference type="InterPro" id="IPR036217">
    <property type="entry name" value="MethylDNA_cys_MeTrfase_DNAb"/>
</dbReference>
<dbReference type="SUPFAM" id="SSF46767">
    <property type="entry name" value="Methylated DNA-protein cysteine methyltransferase, C-terminal domain"/>
    <property type="match status" value="1"/>
</dbReference>
<evidence type="ECO:0000313" key="6">
    <source>
        <dbReference type="EMBL" id="KAK7543156.1"/>
    </source>
</evidence>
<protein>
    <recommendedName>
        <fullName evidence="3">Methylated-DNA--protein-cysteine methyltransferase</fullName>
        <ecNumber evidence="2">2.1.1.63</ecNumber>
    </recommendedName>
</protein>
<keyword evidence="7" id="KW-1185">Reference proteome</keyword>
<organism evidence="6 7">
    <name type="scientific">Phyllosticta citricarpa</name>
    <dbReference type="NCBI Taxonomy" id="55181"/>
    <lineage>
        <taxon>Eukaryota</taxon>
        <taxon>Fungi</taxon>
        <taxon>Dikarya</taxon>
        <taxon>Ascomycota</taxon>
        <taxon>Pezizomycotina</taxon>
        <taxon>Dothideomycetes</taxon>
        <taxon>Dothideomycetes incertae sedis</taxon>
        <taxon>Botryosphaeriales</taxon>
        <taxon>Phyllostictaceae</taxon>
        <taxon>Phyllosticta</taxon>
    </lineage>
</organism>
<evidence type="ECO:0000256" key="4">
    <source>
        <dbReference type="ARBA" id="ARBA00022763"/>
    </source>
</evidence>